<evidence type="ECO:0000256" key="3">
    <source>
        <dbReference type="SAM" id="MobiDB-lite"/>
    </source>
</evidence>
<dbReference type="AlphaFoldDB" id="A0A812IEI1"/>
<evidence type="ECO:0000313" key="5">
    <source>
        <dbReference type="Proteomes" id="UP000604046"/>
    </source>
</evidence>
<reference evidence="4" key="1">
    <citation type="submission" date="2021-02" db="EMBL/GenBank/DDBJ databases">
        <authorList>
            <person name="Dougan E. K."/>
            <person name="Rhodes N."/>
            <person name="Thang M."/>
            <person name="Chan C."/>
        </authorList>
    </citation>
    <scope>NUCLEOTIDE SEQUENCE</scope>
</reference>
<dbReference type="Proteomes" id="UP000604046">
    <property type="component" value="Unassembled WGS sequence"/>
</dbReference>
<keyword evidence="5" id="KW-1185">Reference proteome</keyword>
<evidence type="ECO:0000256" key="1">
    <source>
        <dbReference type="ARBA" id="ARBA00045876"/>
    </source>
</evidence>
<feature type="compositionally biased region" description="Low complexity" evidence="3">
    <location>
        <begin position="69"/>
        <end position="81"/>
    </location>
</feature>
<dbReference type="InterPro" id="IPR004155">
    <property type="entry name" value="PBS_lyase_HEAT"/>
</dbReference>
<feature type="region of interest" description="Disordered" evidence="3">
    <location>
        <begin position="66"/>
        <end position="88"/>
    </location>
</feature>
<dbReference type="Pfam" id="PF13646">
    <property type="entry name" value="HEAT_2"/>
    <property type="match status" value="2"/>
</dbReference>
<dbReference type="InterPro" id="IPR021133">
    <property type="entry name" value="HEAT_type_2"/>
</dbReference>
<name>A0A812IEI1_9DINO</name>
<dbReference type="Gene3D" id="1.25.10.10">
    <property type="entry name" value="Leucine-rich Repeat Variant"/>
    <property type="match status" value="1"/>
</dbReference>
<dbReference type="PANTHER" id="PTHR12697">
    <property type="entry name" value="PBS LYASE HEAT-LIKE PROTEIN"/>
    <property type="match status" value="1"/>
</dbReference>
<dbReference type="SUPFAM" id="SSF48371">
    <property type="entry name" value="ARM repeat"/>
    <property type="match status" value="1"/>
</dbReference>
<dbReference type="GO" id="GO:0016491">
    <property type="term" value="F:oxidoreductase activity"/>
    <property type="evidence" value="ECO:0007669"/>
    <property type="project" value="TreeGrafter"/>
</dbReference>
<organism evidence="4 5">
    <name type="scientific">Symbiodinium natans</name>
    <dbReference type="NCBI Taxonomy" id="878477"/>
    <lineage>
        <taxon>Eukaryota</taxon>
        <taxon>Sar</taxon>
        <taxon>Alveolata</taxon>
        <taxon>Dinophyceae</taxon>
        <taxon>Suessiales</taxon>
        <taxon>Symbiodiniaceae</taxon>
        <taxon>Symbiodinium</taxon>
    </lineage>
</organism>
<dbReference type="PROSITE" id="PS50077">
    <property type="entry name" value="HEAT_REPEAT"/>
    <property type="match status" value="1"/>
</dbReference>
<dbReference type="PANTHER" id="PTHR12697:SF5">
    <property type="entry name" value="DEOXYHYPUSINE HYDROXYLASE"/>
    <property type="match status" value="1"/>
</dbReference>
<gene>
    <name evidence="4" type="primary">lia1</name>
    <name evidence="4" type="ORF">SNAT2548_LOCUS3672</name>
</gene>
<dbReference type="EMBL" id="CAJNDS010000224">
    <property type="protein sequence ID" value="CAE7030163.1"/>
    <property type="molecule type" value="Genomic_DNA"/>
</dbReference>
<proteinExistence type="predicted"/>
<dbReference type="SMART" id="SM00567">
    <property type="entry name" value="EZ_HEAT"/>
    <property type="match status" value="4"/>
</dbReference>
<comment type="caution">
    <text evidence="4">The sequence shown here is derived from an EMBL/GenBank/DDBJ whole genome shotgun (WGS) entry which is preliminary data.</text>
</comment>
<evidence type="ECO:0000313" key="4">
    <source>
        <dbReference type="EMBL" id="CAE7030163.1"/>
    </source>
</evidence>
<comment type="function">
    <text evidence="1">Catalyzes the hydroxylation of the N(6)-(4-aminobutyl)-L-lysine intermediate produced by deoxyhypusine synthase/DHPS on a critical lysine of the eukaryotic translation initiation factor 5A/eIF-5A. This is the second step of the post-translational modification of that lysine into an unusual amino acid residue named hypusine. Hypusination is unique to mature eIF-5A factor and is essential for its function.</text>
</comment>
<dbReference type="InterPro" id="IPR016024">
    <property type="entry name" value="ARM-type_fold"/>
</dbReference>
<feature type="repeat" description="HEAT" evidence="2">
    <location>
        <begin position="585"/>
        <end position="621"/>
    </location>
</feature>
<accession>A0A812IEI1</accession>
<protein>
    <submittedName>
        <fullName evidence="4">Lia1 protein</fullName>
    </submittedName>
</protein>
<dbReference type="OrthoDB" id="409644at2759"/>
<dbReference type="InterPro" id="IPR011989">
    <property type="entry name" value="ARM-like"/>
</dbReference>
<evidence type="ECO:0000256" key="2">
    <source>
        <dbReference type="PROSITE-ProRule" id="PRU00103"/>
    </source>
</evidence>
<sequence length="630" mass="69025">MSAILRVCVLSFVSRPGCLPTSAFRLSTETAEAEAGSSEIHGSNLRAEEGEEVTSLRLSGEASLTQSLATAEPASEPETAENGAPADECERPLRILEKQVVAFCRELQPLLKSGAFKWLTYVTDVDSTDMAMKIMHAFRWGKRDASHGLLFTNRSFHDKNSTLLLWSGVRPESRARCCKALNTYMLHAGSNDDLQTPFGRLIEETRDRHGDLLGGCTWPQKEPIWQTASDAVVWRNGDALVRFLVNKSLVKETWTLRESIFYRAELPVLAKYPPAQGFRVLNLHKEVRCLHLMPIIRHKIEQNGLLDAWRQVKTFSCVDTTGELQEDLEDLDSKALEFLKPGEQVKRECAMSSLTAAVYQQCRAQGHVDFEFFETAARQFPTDYSPDIESLRLPDLVRDRPQLLLILPDVMEMFDTTISSELCLAQFADQSIKARLDANLLHQACREAHAALPKLRQDLAVGSLQVRIAAVKVLGAMGKEAVGALPELQNVFRGSKSPFVRGAAATALGAIGKEAAGAVVPELRQALKDSNANVRAGSAQALWAMGKEAVGAMPELQYALRDSEWLVRAAAAMALGSMGKEAVGTVPELQNALQDLHEGVRAAAARALSAIGKEVAGAEPELREAVNDTS</sequence>